<dbReference type="Pfam" id="PF08676">
    <property type="entry name" value="MutL_C"/>
    <property type="match status" value="1"/>
</dbReference>
<dbReference type="PANTHER" id="PTHR10073:SF12">
    <property type="entry name" value="DNA MISMATCH REPAIR PROTEIN MLH1"/>
    <property type="match status" value="1"/>
</dbReference>
<protein>
    <recommendedName>
        <fullName evidence="2">MutL C-terminal dimerisation domain-containing protein</fullName>
    </recommendedName>
</protein>
<dbReference type="GO" id="GO:0032300">
    <property type="term" value="C:mismatch repair complex"/>
    <property type="evidence" value="ECO:0007669"/>
    <property type="project" value="InterPro"/>
</dbReference>
<keyword evidence="4" id="KW-1185">Reference proteome</keyword>
<dbReference type="Proteomes" id="UP001195483">
    <property type="component" value="Unassembled WGS sequence"/>
</dbReference>
<dbReference type="Gene3D" id="3.30.1370.100">
    <property type="entry name" value="MutL, C-terminal domain, regulatory subdomain"/>
    <property type="match status" value="1"/>
</dbReference>
<dbReference type="PANTHER" id="PTHR10073">
    <property type="entry name" value="DNA MISMATCH REPAIR PROTEIN MLH, PMS, MUTL"/>
    <property type="match status" value="1"/>
</dbReference>
<evidence type="ECO:0000259" key="2">
    <source>
        <dbReference type="SMART" id="SM00853"/>
    </source>
</evidence>
<dbReference type="SUPFAM" id="SSF118116">
    <property type="entry name" value="DNA mismatch repair protein MutL"/>
    <property type="match status" value="1"/>
</dbReference>
<dbReference type="Gene3D" id="3.30.1540.20">
    <property type="entry name" value="MutL, C-terminal domain, dimerisation subdomain"/>
    <property type="match status" value="1"/>
</dbReference>
<dbReference type="EMBL" id="JAEAOA010001598">
    <property type="protein sequence ID" value="KAK3603995.1"/>
    <property type="molecule type" value="Genomic_DNA"/>
</dbReference>
<accession>A0AAE0T533</accession>
<dbReference type="InterPro" id="IPR042120">
    <property type="entry name" value="MutL_C_dimsub"/>
</dbReference>
<sequence length="250" mass="28212">MPVYSQSGKRSVSITEKENFEDEMPSDIEIVGTGLGKSADVPYLPEDNPFSALSWKTPQAVSRSDENAERGRIQSIGEFVHERIRYEEIRTAYYSGDPARKQPLLSPLVITLSPRDSILLEKDLVHWQKIGFDIEPFGRHTYKISALPVLFTGEKVDAEEMIKEIIDELAVFGKSGKNEVYLNRIFEKMACRSSIRGEKHMSVAEMDALLEKLLTMDINLYCPHGRPVISKITNTNWKNGLSGLYESTPG</sequence>
<evidence type="ECO:0000313" key="4">
    <source>
        <dbReference type="Proteomes" id="UP001195483"/>
    </source>
</evidence>
<reference evidence="3" key="1">
    <citation type="journal article" date="2021" name="Genome Biol. Evol.">
        <title>A High-Quality Reference Genome for a Parasitic Bivalve with Doubly Uniparental Inheritance (Bivalvia: Unionida).</title>
        <authorList>
            <person name="Smith C.H."/>
        </authorList>
    </citation>
    <scope>NUCLEOTIDE SEQUENCE</scope>
    <source>
        <strain evidence="3">CHS0354</strain>
    </source>
</reference>
<dbReference type="GO" id="GO:0140664">
    <property type="term" value="F:ATP-dependent DNA damage sensor activity"/>
    <property type="evidence" value="ECO:0007669"/>
    <property type="project" value="InterPro"/>
</dbReference>
<feature type="domain" description="MutL C-terminal dimerisation" evidence="2">
    <location>
        <begin position="72"/>
        <end position="201"/>
    </location>
</feature>
<gene>
    <name evidence="3" type="ORF">CHS0354_026791</name>
</gene>
<feature type="region of interest" description="Disordered" evidence="1">
    <location>
        <begin position="1"/>
        <end position="25"/>
    </location>
</feature>
<dbReference type="GO" id="GO:0016887">
    <property type="term" value="F:ATP hydrolysis activity"/>
    <property type="evidence" value="ECO:0007669"/>
    <property type="project" value="InterPro"/>
</dbReference>
<name>A0AAE0T533_9BIVA</name>
<reference evidence="3" key="3">
    <citation type="submission" date="2023-05" db="EMBL/GenBank/DDBJ databases">
        <authorList>
            <person name="Smith C.H."/>
        </authorList>
    </citation>
    <scope>NUCLEOTIDE SEQUENCE</scope>
    <source>
        <strain evidence="3">CHS0354</strain>
        <tissue evidence="3">Mantle</tissue>
    </source>
</reference>
<comment type="caution">
    <text evidence="3">The sequence shown here is derived from an EMBL/GenBank/DDBJ whole genome shotgun (WGS) entry which is preliminary data.</text>
</comment>
<dbReference type="SMART" id="SM00853">
    <property type="entry name" value="MutL_C"/>
    <property type="match status" value="1"/>
</dbReference>
<evidence type="ECO:0000313" key="3">
    <source>
        <dbReference type="EMBL" id="KAK3603995.1"/>
    </source>
</evidence>
<proteinExistence type="predicted"/>
<dbReference type="InterPro" id="IPR042121">
    <property type="entry name" value="MutL_C_regsub"/>
</dbReference>
<evidence type="ECO:0000256" key="1">
    <source>
        <dbReference type="SAM" id="MobiDB-lite"/>
    </source>
</evidence>
<dbReference type="GO" id="GO:0006298">
    <property type="term" value="P:mismatch repair"/>
    <property type="evidence" value="ECO:0007669"/>
    <property type="project" value="InterPro"/>
</dbReference>
<organism evidence="3 4">
    <name type="scientific">Potamilus streckersoni</name>
    <dbReference type="NCBI Taxonomy" id="2493646"/>
    <lineage>
        <taxon>Eukaryota</taxon>
        <taxon>Metazoa</taxon>
        <taxon>Spiralia</taxon>
        <taxon>Lophotrochozoa</taxon>
        <taxon>Mollusca</taxon>
        <taxon>Bivalvia</taxon>
        <taxon>Autobranchia</taxon>
        <taxon>Heteroconchia</taxon>
        <taxon>Palaeoheterodonta</taxon>
        <taxon>Unionida</taxon>
        <taxon>Unionoidea</taxon>
        <taxon>Unionidae</taxon>
        <taxon>Ambleminae</taxon>
        <taxon>Lampsilini</taxon>
        <taxon>Potamilus</taxon>
    </lineage>
</organism>
<reference evidence="3" key="2">
    <citation type="journal article" date="2021" name="Genome Biol. Evol.">
        <title>Developing a high-quality reference genome for a parasitic bivalve with doubly uniparental inheritance (Bivalvia: Unionida).</title>
        <authorList>
            <person name="Smith C.H."/>
        </authorList>
    </citation>
    <scope>NUCLEOTIDE SEQUENCE</scope>
    <source>
        <strain evidence="3">CHS0354</strain>
        <tissue evidence="3">Mantle</tissue>
    </source>
</reference>
<feature type="compositionally biased region" description="Polar residues" evidence="1">
    <location>
        <begin position="1"/>
        <end position="14"/>
    </location>
</feature>
<dbReference type="InterPro" id="IPR014790">
    <property type="entry name" value="MutL_C"/>
</dbReference>
<dbReference type="InterPro" id="IPR038973">
    <property type="entry name" value="MutL/Mlh/Pms-like"/>
</dbReference>
<dbReference type="AlphaFoldDB" id="A0AAE0T533"/>
<dbReference type="InterPro" id="IPR037198">
    <property type="entry name" value="MutL_C_sf"/>
</dbReference>
<dbReference type="GO" id="GO:0005524">
    <property type="term" value="F:ATP binding"/>
    <property type="evidence" value="ECO:0007669"/>
    <property type="project" value="InterPro"/>
</dbReference>